<keyword evidence="2" id="KW-1185">Reference proteome</keyword>
<name>A0AAD6ZGJ7_9AGAR</name>
<feature type="non-terminal residue" evidence="1">
    <location>
        <position position="1"/>
    </location>
</feature>
<comment type="caution">
    <text evidence="1">The sequence shown here is derived from an EMBL/GenBank/DDBJ whole genome shotgun (WGS) entry which is preliminary data.</text>
</comment>
<evidence type="ECO:0000313" key="1">
    <source>
        <dbReference type="EMBL" id="KAJ7321393.1"/>
    </source>
</evidence>
<proteinExistence type="predicted"/>
<dbReference type="Proteomes" id="UP001218218">
    <property type="component" value="Unassembled WGS sequence"/>
</dbReference>
<reference evidence="1" key="1">
    <citation type="submission" date="2023-03" db="EMBL/GenBank/DDBJ databases">
        <title>Massive genome expansion in bonnet fungi (Mycena s.s.) driven by repeated elements and novel gene families across ecological guilds.</title>
        <authorList>
            <consortium name="Lawrence Berkeley National Laboratory"/>
            <person name="Harder C.B."/>
            <person name="Miyauchi S."/>
            <person name="Viragh M."/>
            <person name="Kuo A."/>
            <person name="Thoen E."/>
            <person name="Andreopoulos B."/>
            <person name="Lu D."/>
            <person name="Skrede I."/>
            <person name="Drula E."/>
            <person name="Henrissat B."/>
            <person name="Morin E."/>
            <person name="Kohler A."/>
            <person name="Barry K."/>
            <person name="LaButti K."/>
            <person name="Morin E."/>
            <person name="Salamov A."/>
            <person name="Lipzen A."/>
            <person name="Mereny Z."/>
            <person name="Hegedus B."/>
            <person name="Baldrian P."/>
            <person name="Stursova M."/>
            <person name="Weitz H."/>
            <person name="Taylor A."/>
            <person name="Grigoriev I.V."/>
            <person name="Nagy L.G."/>
            <person name="Martin F."/>
            <person name="Kauserud H."/>
        </authorList>
    </citation>
    <scope>NUCLEOTIDE SEQUENCE</scope>
    <source>
        <strain evidence="1">CBHHK002</strain>
    </source>
</reference>
<dbReference type="EMBL" id="JARIHO010000051">
    <property type="protein sequence ID" value="KAJ7321393.1"/>
    <property type="molecule type" value="Genomic_DNA"/>
</dbReference>
<gene>
    <name evidence="1" type="ORF">DFH08DRAFT_713077</name>
</gene>
<evidence type="ECO:0000313" key="2">
    <source>
        <dbReference type="Proteomes" id="UP001218218"/>
    </source>
</evidence>
<organism evidence="1 2">
    <name type="scientific">Mycena albidolilacea</name>
    <dbReference type="NCBI Taxonomy" id="1033008"/>
    <lineage>
        <taxon>Eukaryota</taxon>
        <taxon>Fungi</taxon>
        <taxon>Dikarya</taxon>
        <taxon>Basidiomycota</taxon>
        <taxon>Agaricomycotina</taxon>
        <taxon>Agaricomycetes</taxon>
        <taxon>Agaricomycetidae</taxon>
        <taxon>Agaricales</taxon>
        <taxon>Marasmiineae</taxon>
        <taxon>Mycenaceae</taxon>
        <taxon>Mycena</taxon>
    </lineage>
</organism>
<sequence>LHLSDGHVVKTSKTVKLLGVHLDHKLRWHEQSAAAIAKGEAWLIQTGRIAQALWGIGARNMQRLYLGVCVPRMLYAADVFLSPPAVNRSLLAQFTPEECREWAVVKKLCSIRRCAALAIMGALHSTPTEVLDAYANLLPVTHLINKVRAGAALQVTTRPASHPMHAAVKQEAE</sequence>
<accession>A0AAD6ZGJ7</accession>
<dbReference type="AlphaFoldDB" id="A0AAD6ZGJ7"/>
<protein>
    <submittedName>
        <fullName evidence="1">Uncharacterized protein</fullName>
    </submittedName>
</protein>